<protein>
    <submittedName>
        <fullName evidence="2">Uncharacterized protein</fullName>
    </submittedName>
</protein>
<dbReference type="AlphaFoldDB" id="A0A1F5PHM5"/>
<feature type="signal peptide" evidence="1">
    <location>
        <begin position="1"/>
        <end position="25"/>
    </location>
</feature>
<feature type="chain" id="PRO_5009520385" evidence="1">
    <location>
        <begin position="26"/>
        <end position="315"/>
    </location>
</feature>
<evidence type="ECO:0000313" key="2">
    <source>
        <dbReference type="EMBL" id="OGE89190.1"/>
    </source>
</evidence>
<dbReference type="EMBL" id="MFEO01000026">
    <property type="protein sequence ID" value="OGE89190.1"/>
    <property type="molecule type" value="Genomic_DNA"/>
</dbReference>
<accession>A0A1F5PHM5</accession>
<reference evidence="2 3" key="1">
    <citation type="journal article" date="2016" name="Nat. Commun.">
        <title>Thousands of microbial genomes shed light on interconnected biogeochemical processes in an aquifer system.</title>
        <authorList>
            <person name="Anantharaman K."/>
            <person name="Brown C.T."/>
            <person name="Hug L.A."/>
            <person name="Sharon I."/>
            <person name="Castelle C.J."/>
            <person name="Probst A.J."/>
            <person name="Thomas B.C."/>
            <person name="Singh A."/>
            <person name="Wilkins M.J."/>
            <person name="Karaoz U."/>
            <person name="Brodie E.L."/>
            <person name="Williams K.H."/>
            <person name="Hubbard S.S."/>
            <person name="Banfield J.F."/>
        </authorList>
    </citation>
    <scope>NUCLEOTIDE SEQUENCE [LARGE SCALE GENOMIC DNA]</scope>
</reference>
<keyword evidence="1" id="KW-0732">Signal</keyword>
<name>A0A1F5PHM5_9BACT</name>
<evidence type="ECO:0000256" key="1">
    <source>
        <dbReference type="SAM" id="SignalP"/>
    </source>
</evidence>
<gene>
    <name evidence="2" type="ORF">A2722_00435</name>
</gene>
<evidence type="ECO:0000313" key="3">
    <source>
        <dbReference type="Proteomes" id="UP000178377"/>
    </source>
</evidence>
<proteinExistence type="predicted"/>
<sequence>MKKRLRISLLILLFLLAAGAASSFAASPQNEQITVEIVIGMKQAGMNDEIILSLIESAEAVYFDTSVESVTVMKQAGLSDSVIGAIFQRQSKVTASAMPQGSLFLVRQGVSELELAPKQIQNSFVKSKSNTAQEIITNGGLTAGVYAGAGLISHLATMGALGRGALSMISGGIVAGVGMLGSNTPTVQGFNFEILPGKSATLLIVTGDAEFSIPLAPFHDGSYATAEPLLLRLTVSEKDGLRILSSEKVKVKGGDEPQQQSLGPKQFTLVEVSIAKTADTVWVKAQNLSIGEYALAFRAGDQFLPQAFDFRVVAQ</sequence>
<dbReference type="Proteomes" id="UP000178377">
    <property type="component" value="Unassembled WGS sequence"/>
</dbReference>
<comment type="caution">
    <text evidence="2">The sequence shown here is derived from an EMBL/GenBank/DDBJ whole genome shotgun (WGS) entry which is preliminary data.</text>
</comment>
<organism evidence="2 3">
    <name type="scientific">Candidatus Doudnabacteria bacterium RIFCSPHIGHO2_01_FULL_50_11</name>
    <dbReference type="NCBI Taxonomy" id="1817828"/>
    <lineage>
        <taxon>Bacteria</taxon>
        <taxon>Candidatus Doudnaibacteriota</taxon>
    </lineage>
</organism>